<keyword evidence="1" id="KW-0808">Transferase</keyword>
<dbReference type="InterPro" id="IPR050832">
    <property type="entry name" value="Bact_Acetyltransf"/>
</dbReference>
<evidence type="ECO:0000313" key="5">
    <source>
        <dbReference type="Proteomes" id="UP000219439"/>
    </source>
</evidence>
<dbReference type="CDD" id="cd04301">
    <property type="entry name" value="NAT_SF"/>
    <property type="match status" value="1"/>
</dbReference>
<dbReference type="PANTHER" id="PTHR43877">
    <property type="entry name" value="AMINOALKYLPHOSPHONATE N-ACETYLTRANSFERASE-RELATED-RELATED"/>
    <property type="match status" value="1"/>
</dbReference>
<dbReference type="SUPFAM" id="SSF55729">
    <property type="entry name" value="Acyl-CoA N-acyltransferases (Nat)"/>
    <property type="match status" value="1"/>
</dbReference>
<reference evidence="4 5" key="1">
    <citation type="submission" date="2017-09" db="EMBL/GenBank/DDBJ databases">
        <authorList>
            <person name="Ehlers B."/>
            <person name="Leendertz F.H."/>
        </authorList>
    </citation>
    <scope>NUCLEOTIDE SEQUENCE [LARGE SCALE GENOMIC DNA]</scope>
    <source>
        <strain evidence="4 5">DSM 18289</strain>
    </source>
</reference>
<name>A0A285PHN4_9HYPH</name>
<dbReference type="InterPro" id="IPR016181">
    <property type="entry name" value="Acyl_CoA_acyltransferase"/>
</dbReference>
<dbReference type="Pfam" id="PF00583">
    <property type="entry name" value="Acetyltransf_1"/>
    <property type="match status" value="1"/>
</dbReference>
<feature type="domain" description="N-acetyltransferase" evidence="3">
    <location>
        <begin position="3"/>
        <end position="146"/>
    </location>
</feature>
<gene>
    <name evidence="4" type="ORF">SAMN06265368_4359</name>
</gene>
<dbReference type="AlphaFoldDB" id="A0A285PHN4"/>
<keyword evidence="2" id="KW-0012">Acyltransferase</keyword>
<dbReference type="GO" id="GO:0016747">
    <property type="term" value="F:acyltransferase activity, transferring groups other than amino-acyl groups"/>
    <property type="evidence" value="ECO:0007669"/>
    <property type="project" value="InterPro"/>
</dbReference>
<proteinExistence type="predicted"/>
<dbReference type="Proteomes" id="UP000219439">
    <property type="component" value="Unassembled WGS sequence"/>
</dbReference>
<dbReference type="PROSITE" id="PS51186">
    <property type="entry name" value="GNAT"/>
    <property type="match status" value="1"/>
</dbReference>
<dbReference type="PANTHER" id="PTHR43877:SF1">
    <property type="entry name" value="ACETYLTRANSFERASE"/>
    <property type="match status" value="1"/>
</dbReference>
<sequence>MSITTRKARLSDADALSDLSMRSKQSNGYDDAFMEACRDELTVREEDFRTTDYWVAVDDGICGMVGLMPDADGKAAEVCALFIDPDHQRKGIGQILWDIVVEDAKSRDLASLYLYADPGATAFYEAQGLETIGQEPSGSIPGRTLPHMELKLVPDLKVSD</sequence>
<dbReference type="Gene3D" id="3.40.630.30">
    <property type="match status" value="1"/>
</dbReference>
<evidence type="ECO:0000256" key="2">
    <source>
        <dbReference type="ARBA" id="ARBA00023315"/>
    </source>
</evidence>
<accession>A0A285PHN4</accession>
<organism evidence="4 5">
    <name type="scientific">Cohaesibacter gelatinilyticus</name>
    <dbReference type="NCBI Taxonomy" id="372072"/>
    <lineage>
        <taxon>Bacteria</taxon>
        <taxon>Pseudomonadati</taxon>
        <taxon>Pseudomonadota</taxon>
        <taxon>Alphaproteobacteria</taxon>
        <taxon>Hyphomicrobiales</taxon>
        <taxon>Cohaesibacteraceae</taxon>
    </lineage>
</organism>
<dbReference type="RefSeq" id="WP_170956209.1">
    <property type="nucleotide sequence ID" value="NZ_OBEL01000007.1"/>
</dbReference>
<protein>
    <submittedName>
        <fullName evidence="4">N-acetylglutamate synthase, GNAT family</fullName>
    </submittedName>
</protein>
<dbReference type="InterPro" id="IPR000182">
    <property type="entry name" value="GNAT_dom"/>
</dbReference>
<dbReference type="EMBL" id="OBEL01000007">
    <property type="protein sequence ID" value="SNZ21242.1"/>
    <property type="molecule type" value="Genomic_DNA"/>
</dbReference>
<evidence type="ECO:0000256" key="1">
    <source>
        <dbReference type="ARBA" id="ARBA00022679"/>
    </source>
</evidence>
<evidence type="ECO:0000313" key="4">
    <source>
        <dbReference type="EMBL" id="SNZ21242.1"/>
    </source>
</evidence>
<keyword evidence="5" id="KW-1185">Reference proteome</keyword>
<evidence type="ECO:0000259" key="3">
    <source>
        <dbReference type="PROSITE" id="PS51186"/>
    </source>
</evidence>